<evidence type="ECO:0000313" key="3">
    <source>
        <dbReference type="EMBL" id="KZZ87680.1"/>
    </source>
</evidence>
<organism evidence="3 4">
    <name type="scientific">Moelleriella libera RCEF 2490</name>
    <dbReference type="NCBI Taxonomy" id="1081109"/>
    <lineage>
        <taxon>Eukaryota</taxon>
        <taxon>Fungi</taxon>
        <taxon>Dikarya</taxon>
        <taxon>Ascomycota</taxon>
        <taxon>Pezizomycotina</taxon>
        <taxon>Sordariomycetes</taxon>
        <taxon>Hypocreomycetidae</taxon>
        <taxon>Hypocreales</taxon>
        <taxon>Clavicipitaceae</taxon>
        <taxon>Moelleriella</taxon>
    </lineage>
</organism>
<feature type="compositionally biased region" description="Basic and acidic residues" evidence="2">
    <location>
        <begin position="528"/>
        <end position="538"/>
    </location>
</feature>
<evidence type="ECO:0000313" key="4">
    <source>
        <dbReference type="Proteomes" id="UP000078544"/>
    </source>
</evidence>
<feature type="region of interest" description="Disordered" evidence="2">
    <location>
        <begin position="528"/>
        <end position="548"/>
    </location>
</feature>
<dbReference type="OrthoDB" id="415825at2759"/>
<dbReference type="InterPro" id="IPR021858">
    <property type="entry name" value="Fun_TF"/>
</dbReference>
<dbReference type="Proteomes" id="UP000078544">
    <property type="component" value="Unassembled WGS sequence"/>
</dbReference>
<dbReference type="PANTHER" id="PTHR37540:SF9">
    <property type="entry name" value="ZN(2)-C6 FUNGAL-TYPE DOMAIN-CONTAINING PROTEIN"/>
    <property type="match status" value="1"/>
</dbReference>
<sequence>MKDESWAGGKPFVVKFANSTFRDRNLMELLHYILQTRLQVANNIVQDEWEVDGRQLMRALHQTRGRPSQDIASLEDQMHRLPMEPTKMNKELVRTRADLQLFSRFKASLDGSPRPNNRFMKHWIPFSIQDRLVLHVMLCTTASFLFETGRLPKHLLHIHRATTTRMLNEYISSPELCTSDSAMLAVNQLILTSWYWSSTEELHAHMSGFRRMIIMRGGCRNLGMEGFTSKIALLNDAVIAVCHDTEPVFFGHAGFEFEDAFRIPLQVNFNTPLLFDCPPFLLPSSSLRLHKHTAEILDNMRSLLHAVFNLQPDAETAQLDMISQMATLLLSLINSLPEQVLIEPEVESSRTLSGSKRKREDSDDVSPSGVPSSAASSDGTSVTEDPPDMVYVCVRLTALIWAKAIQRRVPTKDVCTVAEFVQIWSFAWAAGLDRWSTLSGIFAWMLIAIGPLCHSTVHARMAKTLTVATFTHIGTENWHVAADVATAALKIQAWLRAGKESKPLGLLSGAFGGERVIENYGFAFKENMPDLPDHRDQGQPEEDDEFSL</sequence>
<feature type="compositionally biased region" description="Low complexity" evidence="2">
    <location>
        <begin position="365"/>
        <end position="379"/>
    </location>
</feature>
<comment type="caution">
    <text evidence="3">The sequence shown here is derived from an EMBL/GenBank/DDBJ whole genome shotgun (WGS) entry which is preliminary data.</text>
</comment>
<reference evidence="3 4" key="1">
    <citation type="journal article" date="2016" name="Genome Biol. Evol.">
        <title>Divergent and convergent evolution of fungal pathogenicity.</title>
        <authorList>
            <person name="Shang Y."/>
            <person name="Xiao G."/>
            <person name="Zheng P."/>
            <person name="Cen K."/>
            <person name="Zhan S."/>
            <person name="Wang C."/>
        </authorList>
    </citation>
    <scope>NUCLEOTIDE SEQUENCE [LARGE SCALE GENOMIC DNA]</scope>
    <source>
        <strain evidence="3 4">RCEF 2490</strain>
    </source>
</reference>
<dbReference type="Pfam" id="PF11951">
    <property type="entry name" value="Fungal_trans_2"/>
    <property type="match status" value="1"/>
</dbReference>
<evidence type="ECO:0000256" key="2">
    <source>
        <dbReference type="SAM" id="MobiDB-lite"/>
    </source>
</evidence>
<feature type="region of interest" description="Disordered" evidence="2">
    <location>
        <begin position="351"/>
        <end position="383"/>
    </location>
</feature>
<feature type="compositionally biased region" description="Acidic residues" evidence="2">
    <location>
        <begin position="539"/>
        <end position="548"/>
    </location>
</feature>
<protein>
    <recommendedName>
        <fullName evidence="5">Transcription factor</fullName>
    </recommendedName>
</protein>
<dbReference type="EMBL" id="AZGY01000035">
    <property type="protein sequence ID" value="KZZ87680.1"/>
    <property type="molecule type" value="Genomic_DNA"/>
</dbReference>
<evidence type="ECO:0008006" key="5">
    <source>
        <dbReference type="Google" id="ProtNLM"/>
    </source>
</evidence>
<dbReference type="STRING" id="1081109.A0A166N4G8"/>
<gene>
    <name evidence="3" type="ORF">AAL_08347</name>
</gene>
<accession>A0A166N4G8</accession>
<dbReference type="AlphaFoldDB" id="A0A166N4G8"/>
<name>A0A166N4G8_9HYPO</name>
<evidence type="ECO:0000256" key="1">
    <source>
        <dbReference type="ARBA" id="ARBA00023242"/>
    </source>
</evidence>
<dbReference type="PANTHER" id="PTHR37540">
    <property type="entry name" value="TRANSCRIPTION FACTOR (ACR-2), PUTATIVE-RELATED-RELATED"/>
    <property type="match status" value="1"/>
</dbReference>
<keyword evidence="4" id="KW-1185">Reference proteome</keyword>
<keyword evidence="1" id="KW-0539">Nucleus</keyword>
<proteinExistence type="predicted"/>